<keyword evidence="1" id="KW-1133">Transmembrane helix</keyword>
<feature type="transmembrane region" description="Helical" evidence="1">
    <location>
        <begin position="58"/>
        <end position="77"/>
    </location>
</feature>
<feature type="transmembrane region" description="Helical" evidence="1">
    <location>
        <begin position="220"/>
        <end position="243"/>
    </location>
</feature>
<name>A0A0F9NID5_9ZZZZ</name>
<dbReference type="EMBL" id="LAZR01006939">
    <property type="protein sequence ID" value="KKM88575.1"/>
    <property type="molecule type" value="Genomic_DNA"/>
</dbReference>
<evidence type="ECO:0008006" key="3">
    <source>
        <dbReference type="Google" id="ProtNLM"/>
    </source>
</evidence>
<feature type="transmembrane region" description="Helical" evidence="1">
    <location>
        <begin position="20"/>
        <end position="38"/>
    </location>
</feature>
<keyword evidence="1" id="KW-0472">Membrane</keyword>
<feature type="transmembrane region" description="Helical" evidence="1">
    <location>
        <begin position="166"/>
        <end position="186"/>
    </location>
</feature>
<feature type="transmembrane region" description="Helical" evidence="1">
    <location>
        <begin position="98"/>
        <end position="116"/>
    </location>
</feature>
<protein>
    <recommendedName>
        <fullName evidence="3">CPBP family intramembrane metalloprotease</fullName>
    </recommendedName>
</protein>
<organism evidence="2">
    <name type="scientific">marine sediment metagenome</name>
    <dbReference type="NCBI Taxonomy" id="412755"/>
    <lineage>
        <taxon>unclassified sequences</taxon>
        <taxon>metagenomes</taxon>
        <taxon>ecological metagenomes</taxon>
    </lineage>
</organism>
<evidence type="ECO:0000256" key="1">
    <source>
        <dbReference type="SAM" id="Phobius"/>
    </source>
</evidence>
<accession>A0A0F9NID5</accession>
<keyword evidence="1" id="KW-0812">Transmembrane</keyword>
<gene>
    <name evidence="2" type="ORF">LCGC14_1257320</name>
</gene>
<sequence>MVVPRAAWTRFIRPENLNHYAFRMGLTLASVAVFWSASSTGYYALGNKLGLESGYNEASFSFFIYYLLWTGIALFWFRKALFERLTQTNTFANLKAMLALMAVCVLFVTVFLPSLPPVSMWRAPLDPPEFMFASGWYYLPKSADILFQQVLLASIIYTASGLKFRLITVSIGLSIVFGAFHLLLALDGFSPYYVIRFTAAASLFGLIAPYIYLRLQNGFLWAYGLHWSFYAVDATITHLLLAVPKWMNF</sequence>
<dbReference type="AlphaFoldDB" id="A0A0F9NID5"/>
<feature type="transmembrane region" description="Helical" evidence="1">
    <location>
        <begin position="136"/>
        <end position="159"/>
    </location>
</feature>
<reference evidence="2" key="1">
    <citation type="journal article" date="2015" name="Nature">
        <title>Complex archaea that bridge the gap between prokaryotes and eukaryotes.</title>
        <authorList>
            <person name="Spang A."/>
            <person name="Saw J.H."/>
            <person name="Jorgensen S.L."/>
            <person name="Zaremba-Niedzwiedzka K."/>
            <person name="Martijn J."/>
            <person name="Lind A.E."/>
            <person name="van Eijk R."/>
            <person name="Schleper C."/>
            <person name="Guy L."/>
            <person name="Ettema T.J."/>
        </authorList>
    </citation>
    <scope>NUCLEOTIDE SEQUENCE</scope>
</reference>
<proteinExistence type="predicted"/>
<comment type="caution">
    <text evidence="2">The sequence shown here is derived from an EMBL/GenBank/DDBJ whole genome shotgun (WGS) entry which is preliminary data.</text>
</comment>
<feature type="transmembrane region" description="Helical" evidence="1">
    <location>
        <begin position="192"/>
        <end position="213"/>
    </location>
</feature>
<evidence type="ECO:0000313" key="2">
    <source>
        <dbReference type="EMBL" id="KKM88575.1"/>
    </source>
</evidence>